<dbReference type="PIRSF" id="PIRSF005917">
    <property type="entry name" value="MTase_YraL"/>
    <property type="match status" value="1"/>
</dbReference>
<dbReference type="GO" id="GO:0008168">
    <property type="term" value="F:methyltransferase activity"/>
    <property type="evidence" value="ECO:0007669"/>
    <property type="project" value="UniProtKB-KW"/>
</dbReference>
<dbReference type="PANTHER" id="PTHR46111:SF2">
    <property type="entry name" value="SAM-DEPENDENT METHYLTRANSFERASE"/>
    <property type="match status" value="1"/>
</dbReference>
<accession>A0A842HN33</accession>
<dbReference type="Gene3D" id="3.30.950.10">
    <property type="entry name" value="Methyltransferase, Cobalt-precorrin-4 Transmethylase, Domain 2"/>
    <property type="match status" value="1"/>
</dbReference>
<keyword evidence="8" id="KW-1185">Reference proteome</keyword>
<evidence type="ECO:0000256" key="3">
    <source>
        <dbReference type="ARBA" id="ARBA00022603"/>
    </source>
</evidence>
<comment type="caution">
    <text evidence="7">The sequence shown here is derived from an EMBL/GenBank/DDBJ whole genome shotgun (WGS) entry which is preliminary data.</text>
</comment>
<evidence type="ECO:0000259" key="6">
    <source>
        <dbReference type="Pfam" id="PF00590"/>
    </source>
</evidence>
<keyword evidence="2" id="KW-0698">rRNA processing</keyword>
<dbReference type="InterPro" id="IPR008189">
    <property type="entry name" value="rRNA_ssu_MeTfrase_I"/>
</dbReference>
<gene>
    <name evidence="7" type="ORF">GTU67_01980</name>
</gene>
<evidence type="ECO:0000256" key="1">
    <source>
        <dbReference type="ARBA" id="ARBA00022490"/>
    </source>
</evidence>
<dbReference type="InterPro" id="IPR014776">
    <property type="entry name" value="4pyrrole_Mease_sub2"/>
</dbReference>
<evidence type="ECO:0000256" key="5">
    <source>
        <dbReference type="ARBA" id="ARBA00022691"/>
    </source>
</evidence>
<sequence length="237" mass="25996">MTTTRTLHLIPVSLGEAPASRWLPNDVQTLAGRLDTYIAENAKTARAFLKQVGTQRPLQDITIHTLAKNTSADQIRQWLKAVPEGGEIGLVSEAGCPAVADPGAQVAAVAHALGMRVAPWTGPSSILLALMASGLDGQRFAFHGYAPVDAGQRARQLKQWEAESQKQHQTQLLIETPYRNDAMFETLVQTLKGSTRLCVARSVTTEHEWIKTKTIAHWKSSPKPDLNRQPTLFLYLA</sequence>
<reference evidence="7 8" key="1">
    <citation type="submission" date="2020-08" db="EMBL/GenBank/DDBJ databases">
        <title>Paraeoetvoesia sp. YC-7-48 draft genome sequence.</title>
        <authorList>
            <person name="Yao L."/>
        </authorList>
    </citation>
    <scope>NUCLEOTIDE SEQUENCE [LARGE SCALE GENOMIC DNA]</scope>
    <source>
        <strain evidence="8">YC-7-48</strain>
    </source>
</reference>
<dbReference type="Gene3D" id="3.40.1010.10">
    <property type="entry name" value="Cobalt-precorrin-4 Transmethylase, Domain 1"/>
    <property type="match status" value="1"/>
</dbReference>
<keyword evidence="5" id="KW-0949">S-adenosyl-L-methionine</keyword>
<dbReference type="EMBL" id="JACJUU010000001">
    <property type="protein sequence ID" value="MBC2768681.1"/>
    <property type="molecule type" value="Genomic_DNA"/>
</dbReference>
<organism evidence="7 8">
    <name type="scientific">Pusillimonas minor</name>
    <dbReference type="NCBI Taxonomy" id="2697024"/>
    <lineage>
        <taxon>Bacteria</taxon>
        <taxon>Pseudomonadati</taxon>
        <taxon>Pseudomonadota</taxon>
        <taxon>Betaproteobacteria</taxon>
        <taxon>Burkholderiales</taxon>
        <taxon>Alcaligenaceae</taxon>
        <taxon>Pusillimonas</taxon>
    </lineage>
</organism>
<dbReference type="InterPro" id="IPR014777">
    <property type="entry name" value="4pyrrole_Mease_sub1"/>
</dbReference>
<evidence type="ECO:0000256" key="4">
    <source>
        <dbReference type="ARBA" id="ARBA00022679"/>
    </source>
</evidence>
<dbReference type="GO" id="GO:0032259">
    <property type="term" value="P:methylation"/>
    <property type="evidence" value="ECO:0007669"/>
    <property type="project" value="UniProtKB-KW"/>
</dbReference>
<evidence type="ECO:0000313" key="8">
    <source>
        <dbReference type="Proteomes" id="UP000545386"/>
    </source>
</evidence>
<proteinExistence type="predicted"/>
<name>A0A842HN33_9BURK</name>
<dbReference type="InterPro" id="IPR000878">
    <property type="entry name" value="4pyrrol_Mease"/>
</dbReference>
<dbReference type="RefSeq" id="WP_185778504.1">
    <property type="nucleotide sequence ID" value="NZ_JACJUU010000001.1"/>
</dbReference>
<keyword evidence="1" id="KW-0963">Cytoplasm</keyword>
<dbReference type="AlphaFoldDB" id="A0A842HN33"/>
<evidence type="ECO:0000256" key="2">
    <source>
        <dbReference type="ARBA" id="ARBA00022552"/>
    </source>
</evidence>
<dbReference type="Proteomes" id="UP000545386">
    <property type="component" value="Unassembled WGS sequence"/>
</dbReference>
<feature type="domain" description="Tetrapyrrole methylase" evidence="6">
    <location>
        <begin position="46"/>
        <end position="216"/>
    </location>
</feature>
<keyword evidence="3 7" id="KW-0489">Methyltransferase</keyword>
<dbReference type="GO" id="GO:0006364">
    <property type="term" value="P:rRNA processing"/>
    <property type="evidence" value="ECO:0007669"/>
    <property type="project" value="UniProtKB-KW"/>
</dbReference>
<dbReference type="InterPro" id="IPR035996">
    <property type="entry name" value="4pyrrol_Methylase_sf"/>
</dbReference>
<dbReference type="CDD" id="cd11649">
    <property type="entry name" value="RsmI_like"/>
    <property type="match status" value="1"/>
</dbReference>
<dbReference type="Pfam" id="PF00590">
    <property type="entry name" value="TP_methylase"/>
    <property type="match status" value="1"/>
</dbReference>
<protein>
    <submittedName>
        <fullName evidence="7">SAM-dependent methyltransferase</fullName>
    </submittedName>
</protein>
<dbReference type="SUPFAM" id="SSF53790">
    <property type="entry name" value="Tetrapyrrole methylase"/>
    <property type="match status" value="1"/>
</dbReference>
<dbReference type="PANTHER" id="PTHR46111">
    <property type="entry name" value="RIBOSOMAL RNA SMALL SUBUNIT METHYLTRANSFERASE I"/>
    <property type="match status" value="1"/>
</dbReference>
<keyword evidence="4 7" id="KW-0808">Transferase</keyword>
<evidence type="ECO:0000313" key="7">
    <source>
        <dbReference type="EMBL" id="MBC2768681.1"/>
    </source>
</evidence>